<dbReference type="EMBL" id="QEAP01001077">
    <property type="protein sequence ID" value="TPX52103.1"/>
    <property type="molecule type" value="Genomic_DNA"/>
</dbReference>
<organism evidence="1 2">
    <name type="scientific">Chytriomyces confervae</name>
    <dbReference type="NCBI Taxonomy" id="246404"/>
    <lineage>
        <taxon>Eukaryota</taxon>
        <taxon>Fungi</taxon>
        <taxon>Fungi incertae sedis</taxon>
        <taxon>Chytridiomycota</taxon>
        <taxon>Chytridiomycota incertae sedis</taxon>
        <taxon>Chytridiomycetes</taxon>
        <taxon>Chytridiales</taxon>
        <taxon>Chytriomycetaceae</taxon>
        <taxon>Chytriomyces</taxon>
    </lineage>
</organism>
<dbReference type="CDD" id="cd12148">
    <property type="entry name" value="fungal_TF_MHR"/>
    <property type="match status" value="1"/>
</dbReference>
<reference evidence="1 2" key="1">
    <citation type="journal article" date="2019" name="Sci. Rep.">
        <title>Comparative genomics of chytrid fungi reveal insights into the obligate biotrophic and pathogenic lifestyle of Synchytrium endobioticum.</title>
        <authorList>
            <person name="van de Vossenberg B.T.L.H."/>
            <person name="Warris S."/>
            <person name="Nguyen H.D.T."/>
            <person name="van Gent-Pelzer M.P.E."/>
            <person name="Joly D.L."/>
            <person name="van de Geest H.C."/>
            <person name="Bonants P.J.M."/>
            <person name="Smith D.S."/>
            <person name="Levesque C.A."/>
            <person name="van der Lee T.A.J."/>
        </authorList>
    </citation>
    <scope>NUCLEOTIDE SEQUENCE [LARGE SCALE GENOMIC DNA]</scope>
    <source>
        <strain evidence="1 2">CBS 675.73</strain>
    </source>
</reference>
<evidence type="ECO:0008006" key="3">
    <source>
        <dbReference type="Google" id="ProtNLM"/>
    </source>
</evidence>
<sequence length="441" mass="49608">MYALQLEIDPDNILVAAAHPFMSEQEKQARRITFWVTYYCVRLMQSVVVRSHGIRQITIKSDKIKPAKTIYYDKYNGQIEATATVCHLVAILDAIELVKSHHYTVPQTVSQVIYPSSFEALSFHLNTLRYQLPLHLLCNNFTCPPSVFLDNIANDTSHTRKSTIIETLYDAIMVSMTFNSAKCILYRPQLYLTYFLKLDGPALLDNPKAITILLTAIDESMKSARKITQLNSWLVMNPNWSAHLHFVFSAFSLFEACVICWFLTCRTRSFWFWNGAPFSSASSPAIASPYLTNQMGCSDESSSSLSLSMEERRAIRSELLDAIISLKAIEVSFAMAGPLRECVEAMVVEMAHVEEQILLGVAETEGMLFPGGDACFRSVGIELDNVLIGMKSMAIGDDGEMREKVGEGWAFLGLLGVSIGKGVRWNAFYEDSWARFWSTVR</sequence>
<dbReference type="STRING" id="246404.A0A507DKF1"/>
<accession>A0A507DKF1</accession>
<evidence type="ECO:0000313" key="1">
    <source>
        <dbReference type="EMBL" id="TPX52103.1"/>
    </source>
</evidence>
<dbReference type="OrthoDB" id="2138610at2759"/>
<evidence type="ECO:0000313" key="2">
    <source>
        <dbReference type="Proteomes" id="UP000320333"/>
    </source>
</evidence>
<comment type="caution">
    <text evidence="1">The sequence shown here is derived from an EMBL/GenBank/DDBJ whole genome shotgun (WGS) entry which is preliminary data.</text>
</comment>
<protein>
    <recommendedName>
        <fullName evidence="3">Transcription factor domain-containing protein</fullName>
    </recommendedName>
</protein>
<proteinExistence type="predicted"/>
<dbReference type="Proteomes" id="UP000320333">
    <property type="component" value="Unassembled WGS sequence"/>
</dbReference>
<name>A0A507DKF1_9FUNG</name>
<gene>
    <name evidence="1" type="ORF">CcCBS67573_g09943</name>
</gene>
<keyword evidence="2" id="KW-1185">Reference proteome</keyword>
<dbReference type="AlphaFoldDB" id="A0A507DKF1"/>